<protein>
    <submittedName>
        <fullName evidence="1">Uncharacterized protein</fullName>
    </submittedName>
</protein>
<dbReference type="AlphaFoldDB" id="A0A0D3HAH7"/>
<dbReference type="Proteomes" id="UP000026960">
    <property type="component" value="Chromosome 10"/>
</dbReference>
<reference evidence="1" key="2">
    <citation type="submission" date="2015-03" db="UniProtKB">
        <authorList>
            <consortium name="EnsemblPlants"/>
        </authorList>
    </citation>
    <scope>IDENTIFICATION</scope>
</reference>
<evidence type="ECO:0000313" key="2">
    <source>
        <dbReference type="Proteomes" id="UP000026960"/>
    </source>
</evidence>
<evidence type="ECO:0000313" key="1">
    <source>
        <dbReference type="EnsemblPlants" id="OBART10G00360.1"/>
    </source>
</evidence>
<dbReference type="Gramene" id="OBART10G00360.1">
    <property type="protein sequence ID" value="OBART10G00360.1"/>
    <property type="gene ID" value="OBART10G00360"/>
</dbReference>
<proteinExistence type="predicted"/>
<name>A0A0D3HAH7_9ORYZ</name>
<dbReference type="HOGENOM" id="CLU_209964_0_0_1"/>
<sequence>MAYISTAKLGDGGELALEPPYHATMGGSGEPQLTKGVGVGMVMASVRATMTLTTRSLGSN</sequence>
<organism evidence="1">
    <name type="scientific">Oryza barthii</name>
    <dbReference type="NCBI Taxonomy" id="65489"/>
    <lineage>
        <taxon>Eukaryota</taxon>
        <taxon>Viridiplantae</taxon>
        <taxon>Streptophyta</taxon>
        <taxon>Embryophyta</taxon>
        <taxon>Tracheophyta</taxon>
        <taxon>Spermatophyta</taxon>
        <taxon>Magnoliopsida</taxon>
        <taxon>Liliopsida</taxon>
        <taxon>Poales</taxon>
        <taxon>Poaceae</taxon>
        <taxon>BOP clade</taxon>
        <taxon>Oryzoideae</taxon>
        <taxon>Oryzeae</taxon>
        <taxon>Oryzinae</taxon>
        <taxon>Oryza</taxon>
    </lineage>
</organism>
<dbReference type="EnsemblPlants" id="OBART10G00360.1">
    <property type="protein sequence ID" value="OBART10G00360.1"/>
    <property type="gene ID" value="OBART10G00360"/>
</dbReference>
<keyword evidence="2" id="KW-1185">Reference proteome</keyword>
<dbReference type="PaxDb" id="65489-OBART10G00360.1"/>
<accession>A0A0D3HAH7</accession>
<reference evidence="1" key="1">
    <citation type="journal article" date="2009" name="Rice">
        <title>De Novo Next Generation Sequencing of Plant Genomes.</title>
        <authorList>
            <person name="Rounsley S."/>
            <person name="Marri P.R."/>
            <person name="Yu Y."/>
            <person name="He R."/>
            <person name="Sisneros N."/>
            <person name="Goicoechea J.L."/>
            <person name="Lee S.J."/>
            <person name="Angelova A."/>
            <person name="Kudrna D."/>
            <person name="Luo M."/>
            <person name="Affourtit J."/>
            <person name="Desany B."/>
            <person name="Knight J."/>
            <person name="Niazi F."/>
            <person name="Egholm M."/>
            <person name="Wing R.A."/>
        </authorList>
    </citation>
    <scope>NUCLEOTIDE SEQUENCE [LARGE SCALE GENOMIC DNA]</scope>
    <source>
        <strain evidence="1">cv. IRGC 105608</strain>
    </source>
</reference>